<keyword evidence="4" id="KW-1185">Reference proteome</keyword>
<sequence>MLKVYAYSGCSTCKNALKWLKGRGVAYEEKAIRETPPSVAELKMMLSAYAGDVRRLFNVSGMDYRSLGLKDTLPGMSTDEALALLAGNGNLVKRPFALDAKGKVCLVGFKEAEWEAALGK</sequence>
<dbReference type="PANTHER" id="PTHR30041">
    <property type="entry name" value="ARSENATE REDUCTASE"/>
    <property type="match status" value="1"/>
</dbReference>
<dbReference type="AlphaFoldDB" id="A0A7W7YBM5"/>
<dbReference type="Pfam" id="PF03960">
    <property type="entry name" value="ArsC"/>
    <property type="match status" value="1"/>
</dbReference>
<dbReference type="PANTHER" id="PTHR30041:SF8">
    <property type="entry name" value="PROTEIN YFFB"/>
    <property type="match status" value="1"/>
</dbReference>
<comment type="similarity">
    <text evidence="1 2">Belongs to the ArsC family.</text>
</comment>
<comment type="caution">
    <text evidence="3">The sequence shown here is derived from an EMBL/GenBank/DDBJ whole genome shotgun (WGS) entry which is preliminary data.</text>
</comment>
<dbReference type="PROSITE" id="PS51353">
    <property type="entry name" value="ARSC"/>
    <property type="match status" value="1"/>
</dbReference>
<evidence type="ECO:0000313" key="4">
    <source>
        <dbReference type="Proteomes" id="UP000590740"/>
    </source>
</evidence>
<evidence type="ECO:0000313" key="3">
    <source>
        <dbReference type="EMBL" id="MBB5033217.1"/>
    </source>
</evidence>
<protein>
    <submittedName>
        <fullName evidence="3">Arsenate reductase</fullName>
        <ecNumber evidence="3">1.20.4.1</ecNumber>
    </submittedName>
</protein>
<dbReference type="Gene3D" id="3.40.30.10">
    <property type="entry name" value="Glutaredoxin"/>
    <property type="match status" value="1"/>
</dbReference>
<dbReference type="EMBL" id="JACHIG010000005">
    <property type="protein sequence ID" value="MBB5033217.1"/>
    <property type="molecule type" value="Genomic_DNA"/>
</dbReference>
<dbReference type="InterPro" id="IPR006504">
    <property type="entry name" value="Tscrpt_reg_Spx/MgsR"/>
</dbReference>
<dbReference type="InterPro" id="IPR006660">
    <property type="entry name" value="Arsenate_reductase-like"/>
</dbReference>
<dbReference type="SUPFAM" id="SSF52833">
    <property type="entry name" value="Thioredoxin-like"/>
    <property type="match status" value="1"/>
</dbReference>
<dbReference type="InterPro" id="IPR036249">
    <property type="entry name" value="Thioredoxin-like_sf"/>
</dbReference>
<reference evidence="3 4" key="1">
    <citation type="submission" date="2020-08" db="EMBL/GenBank/DDBJ databases">
        <title>Genomic Encyclopedia of Type Strains, Phase IV (KMG-IV): sequencing the most valuable type-strain genomes for metagenomic binning, comparative biology and taxonomic classification.</title>
        <authorList>
            <person name="Goeker M."/>
        </authorList>
    </citation>
    <scope>NUCLEOTIDE SEQUENCE [LARGE SCALE GENOMIC DNA]</scope>
    <source>
        <strain evidence="3 4">DSM 12252</strain>
    </source>
</reference>
<dbReference type="NCBIfam" id="TIGR01617">
    <property type="entry name" value="arsC_related"/>
    <property type="match status" value="1"/>
</dbReference>
<dbReference type="Proteomes" id="UP000590740">
    <property type="component" value="Unassembled WGS sequence"/>
</dbReference>
<evidence type="ECO:0000256" key="2">
    <source>
        <dbReference type="PROSITE-ProRule" id="PRU01282"/>
    </source>
</evidence>
<dbReference type="CDD" id="cd03036">
    <property type="entry name" value="ArsC_like"/>
    <property type="match status" value="1"/>
</dbReference>
<name>A0A7W7YBM5_9BACT</name>
<proteinExistence type="inferred from homology"/>
<organism evidence="3 4">
    <name type="scientific">Prosthecobacter vanneervenii</name>
    <dbReference type="NCBI Taxonomy" id="48466"/>
    <lineage>
        <taxon>Bacteria</taxon>
        <taxon>Pseudomonadati</taxon>
        <taxon>Verrucomicrobiota</taxon>
        <taxon>Verrucomicrobiia</taxon>
        <taxon>Verrucomicrobiales</taxon>
        <taxon>Verrucomicrobiaceae</taxon>
        <taxon>Prosthecobacter</taxon>
    </lineage>
</organism>
<gene>
    <name evidence="3" type="ORF">HNQ65_002800</name>
</gene>
<dbReference type="GO" id="GO:0008794">
    <property type="term" value="F:arsenate reductase (glutaredoxin) activity"/>
    <property type="evidence" value="ECO:0007669"/>
    <property type="project" value="UniProtKB-EC"/>
</dbReference>
<accession>A0A7W7YBM5</accession>
<dbReference type="RefSeq" id="WP_184340129.1">
    <property type="nucleotide sequence ID" value="NZ_JACHIG010000005.1"/>
</dbReference>
<dbReference type="EC" id="1.20.4.1" evidence="3"/>
<keyword evidence="3" id="KW-0560">Oxidoreductase</keyword>
<evidence type="ECO:0000256" key="1">
    <source>
        <dbReference type="ARBA" id="ARBA00007198"/>
    </source>
</evidence>